<dbReference type="CDD" id="cd07034">
    <property type="entry name" value="TPP_PYR_PFOR_IOR-alpha_like"/>
    <property type="match status" value="1"/>
</dbReference>
<evidence type="ECO:0000256" key="11">
    <source>
        <dbReference type="PIRSR" id="PIRSR000159-2"/>
    </source>
</evidence>
<feature type="binding site" evidence="12">
    <location>
        <position position="745"/>
    </location>
    <ligand>
        <name>[4Fe-4S] cluster</name>
        <dbReference type="ChEBI" id="CHEBI:49883"/>
        <label>2</label>
    </ligand>
</feature>
<dbReference type="Pfam" id="PF17147">
    <property type="entry name" value="PFOR_II"/>
    <property type="match status" value="1"/>
</dbReference>
<dbReference type="GO" id="GO:0051539">
    <property type="term" value="F:4 iron, 4 sulfur cluster binding"/>
    <property type="evidence" value="ECO:0007669"/>
    <property type="project" value="UniProtKB-KW"/>
</dbReference>
<evidence type="ECO:0000256" key="10">
    <source>
        <dbReference type="PIRSR" id="PIRSR000159-1"/>
    </source>
</evidence>
<dbReference type="InterPro" id="IPR017900">
    <property type="entry name" value="4Fe4S_Fe_S_CS"/>
</dbReference>
<dbReference type="PROSITE" id="PS51379">
    <property type="entry name" value="4FE4S_FER_2"/>
    <property type="match status" value="2"/>
</dbReference>
<evidence type="ECO:0000256" key="2">
    <source>
        <dbReference type="ARBA" id="ARBA00022448"/>
    </source>
</evidence>
<feature type="binding site" evidence="12">
    <location>
        <position position="815"/>
    </location>
    <ligand>
        <name>[4Fe-4S] cluster</name>
        <dbReference type="ChEBI" id="CHEBI:49883"/>
        <label>3</label>
    </ligand>
</feature>
<evidence type="ECO:0000256" key="5">
    <source>
        <dbReference type="ARBA" id="ARBA00022982"/>
    </source>
</evidence>
<dbReference type="OrthoDB" id="9794954at2"/>
<dbReference type="SUPFAM" id="SSF52922">
    <property type="entry name" value="TK C-terminal domain-like"/>
    <property type="match status" value="1"/>
</dbReference>
<dbReference type="SMART" id="SM00890">
    <property type="entry name" value="EKR"/>
    <property type="match status" value="1"/>
</dbReference>
<dbReference type="EC" id="1.2.7.1" evidence="9"/>
<dbReference type="CDD" id="cd03377">
    <property type="entry name" value="TPP_PFOR_PNO"/>
    <property type="match status" value="1"/>
</dbReference>
<dbReference type="FunFam" id="3.30.70.20:FF:000022">
    <property type="entry name" value="Pyruvate:ferredoxin (Flavodoxin) oxidoreductase"/>
    <property type="match status" value="1"/>
</dbReference>
<keyword evidence="4 12" id="KW-0479">Metal-binding</keyword>
<feature type="site" description="Important for catalytic activity" evidence="11">
    <location>
        <position position="64"/>
    </location>
</feature>
<feature type="binding site" evidence="10">
    <location>
        <position position="114"/>
    </location>
    <ligand>
        <name>pyruvate</name>
        <dbReference type="ChEBI" id="CHEBI:15361"/>
    </ligand>
</feature>
<dbReference type="Gene3D" id="3.40.50.920">
    <property type="match status" value="1"/>
</dbReference>
<dbReference type="InterPro" id="IPR002880">
    <property type="entry name" value="Pyrv_Fd/Flavodoxin_OxRdtase_N"/>
</dbReference>
<dbReference type="InterPro" id="IPR033412">
    <property type="entry name" value="PFOR_II"/>
</dbReference>
<dbReference type="GO" id="GO:0006979">
    <property type="term" value="P:response to oxidative stress"/>
    <property type="evidence" value="ECO:0007669"/>
    <property type="project" value="TreeGrafter"/>
</dbReference>
<dbReference type="GO" id="GO:0019164">
    <property type="term" value="F:pyruvate synthase activity"/>
    <property type="evidence" value="ECO:0007669"/>
    <property type="project" value="UniProtKB-EC"/>
</dbReference>
<keyword evidence="6 9" id="KW-0560">Oxidoreductase</keyword>
<feature type="binding site" evidence="10">
    <location>
        <position position="840"/>
    </location>
    <ligand>
        <name>thiamine diphosphate</name>
        <dbReference type="ChEBI" id="CHEBI:58937"/>
    </ligand>
</feature>
<comment type="similarity">
    <text evidence="1 9">Belongs to the pyruvate:ferredoxin/flavodoxin oxidoreductase family.</text>
</comment>
<dbReference type="Pfam" id="PF01855">
    <property type="entry name" value="POR_N"/>
    <property type="match status" value="1"/>
</dbReference>
<dbReference type="Gene3D" id="3.30.70.20">
    <property type="match status" value="1"/>
</dbReference>
<dbReference type="SUPFAM" id="SSF52518">
    <property type="entry name" value="Thiamin diphosphate-binding fold (THDP-binding)"/>
    <property type="match status" value="2"/>
</dbReference>
<feature type="binding site" evidence="12">
    <location>
        <position position="748"/>
    </location>
    <ligand>
        <name>[4Fe-4S] cluster</name>
        <dbReference type="ChEBI" id="CHEBI:49883"/>
        <label>2</label>
    </ligand>
</feature>
<dbReference type="Pfam" id="PF01558">
    <property type="entry name" value="POR"/>
    <property type="match status" value="1"/>
</dbReference>
<protein>
    <recommendedName>
        <fullName evidence="9">Pyruvate:ferredoxin oxidoreductase</fullName>
        <ecNumber evidence="9">1.2.7.1</ecNumber>
    </recommendedName>
    <alternativeName>
        <fullName evidence="9">Pyruvate synthase</fullName>
    </alternativeName>
</protein>
<dbReference type="Proteomes" id="UP000238916">
    <property type="component" value="Unassembled WGS sequence"/>
</dbReference>
<comment type="cofactor">
    <cofactor evidence="12">
        <name>[4Fe-4S] cluster</name>
        <dbReference type="ChEBI" id="CHEBI:49883"/>
    </cofactor>
    <text evidence="12">Binds 3 [4Fe-4S] clusters per subunit.</text>
</comment>
<evidence type="ECO:0000256" key="6">
    <source>
        <dbReference type="ARBA" id="ARBA00023002"/>
    </source>
</evidence>
<evidence type="ECO:0000259" key="13">
    <source>
        <dbReference type="PROSITE" id="PS51379"/>
    </source>
</evidence>
<evidence type="ECO:0000313" key="14">
    <source>
        <dbReference type="EMBL" id="SPF36473.1"/>
    </source>
</evidence>
<dbReference type="PROSITE" id="PS00198">
    <property type="entry name" value="4FE4S_FER_1"/>
    <property type="match status" value="1"/>
</dbReference>
<comment type="catalytic activity">
    <reaction evidence="9">
        <text>2 oxidized [2Fe-2S]-[ferredoxin] + pyruvate + CoA = 2 reduced [2Fe-2S]-[ferredoxin] + acetyl-CoA + CO2 + H(+)</text>
        <dbReference type="Rhea" id="RHEA:12765"/>
        <dbReference type="Rhea" id="RHEA-COMP:10000"/>
        <dbReference type="Rhea" id="RHEA-COMP:10001"/>
        <dbReference type="ChEBI" id="CHEBI:15361"/>
        <dbReference type="ChEBI" id="CHEBI:15378"/>
        <dbReference type="ChEBI" id="CHEBI:16526"/>
        <dbReference type="ChEBI" id="CHEBI:33737"/>
        <dbReference type="ChEBI" id="CHEBI:33738"/>
        <dbReference type="ChEBI" id="CHEBI:57287"/>
        <dbReference type="ChEBI" id="CHEBI:57288"/>
        <dbReference type="EC" id="1.2.7.1"/>
    </reaction>
</comment>
<keyword evidence="8 12" id="KW-0411">Iron-sulfur</keyword>
<evidence type="ECO:0000313" key="15">
    <source>
        <dbReference type="Proteomes" id="UP000238916"/>
    </source>
</evidence>
<evidence type="ECO:0000256" key="9">
    <source>
        <dbReference type="PIRNR" id="PIRNR000159"/>
    </source>
</evidence>
<gene>
    <name evidence="14" type="primary">pfoA_2</name>
    <name evidence="14" type="ORF">SBF1_1620011</name>
</gene>
<dbReference type="InterPro" id="IPR019456">
    <property type="entry name" value="Pyrv-flavodox_OxRtase_EKR"/>
</dbReference>
<dbReference type="NCBIfam" id="TIGR02176">
    <property type="entry name" value="pyruv_ox_red"/>
    <property type="match status" value="1"/>
</dbReference>
<feature type="site" description="Important for catalytic activity" evidence="11">
    <location>
        <position position="999"/>
    </location>
</feature>
<dbReference type="Gene3D" id="4.10.780.10">
    <property type="entry name" value="Pyruvate-flavodoxin oxidoreductase, EKR domain"/>
    <property type="match status" value="1"/>
</dbReference>
<keyword evidence="5 9" id="KW-0249">Electron transport</keyword>
<feature type="binding site" evidence="10">
    <location>
        <begin position="965"/>
        <end position="968"/>
    </location>
    <ligand>
        <name>thiamine diphosphate</name>
        <dbReference type="ChEBI" id="CHEBI:58937"/>
    </ligand>
</feature>
<feature type="domain" description="4Fe-4S ferredoxin-type" evidence="13">
    <location>
        <begin position="680"/>
        <end position="709"/>
    </location>
</feature>
<dbReference type="PANTHER" id="PTHR32154:SF0">
    <property type="entry name" value="PYRUVATE-FLAVODOXIN OXIDOREDUCTASE-RELATED"/>
    <property type="match status" value="1"/>
</dbReference>
<dbReference type="InterPro" id="IPR050722">
    <property type="entry name" value="Pyruvate:ferred/Flavod_OxRd"/>
</dbReference>
<dbReference type="InterPro" id="IPR037112">
    <property type="entry name" value="Pyrv-flavodox_OxR_EKR_sf"/>
</dbReference>
<evidence type="ECO:0000256" key="7">
    <source>
        <dbReference type="ARBA" id="ARBA00023004"/>
    </source>
</evidence>
<dbReference type="InterPro" id="IPR019752">
    <property type="entry name" value="Pyrv/ketoisovalerate_OxRed_cat"/>
</dbReference>
<feature type="binding site" evidence="10">
    <location>
        <position position="31"/>
    </location>
    <ligand>
        <name>pyruvate</name>
        <dbReference type="ChEBI" id="CHEBI:15361"/>
    </ligand>
</feature>
<dbReference type="InterPro" id="IPR009014">
    <property type="entry name" value="Transketo_C/PFOR_II"/>
</dbReference>
<feature type="binding site" evidence="12">
    <location>
        <position position="755"/>
    </location>
    <ligand>
        <name>[4Fe-4S] cluster</name>
        <dbReference type="ChEBI" id="CHEBI:49883"/>
        <label>1</label>
    </ligand>
</feature>
<proteinExistence type="inferred from homology"/>
<dbReference type="Gene3D" id="3.40.920.10">
    <property type="entry name" value="Pyruvate-ferredoxin oxidoreductase, PFOR, domain III"/>
    <property type="match status" value="1"/>
</dbReference>
<dbReference type="FunFam" id="3.40.50.970:FF:000012">
    <property type="entry name" value="Pyruvate:ferredoxin (Flavodoxin) oxidoreductase"/>
    <property type="match status" value="1"/>
</dbReference>
<dbReference type="InterPro" id="IPR029061">
    <property type="entry name" value="THDP-binding"/>
</dbReference>
<feature type="binding site" evidence="12">
    <location>
        <position position="1074"/>
    </location>
    <ligand>
        <name>[4Fe-4S] cluster</name>
        <dbReference type="ChEBI" id="CHEBI:49883"/>
        <label>3</label>
    </ligand>
</feature>
<dbReference type="FunFam" id="3.40.50.920:FF:000007">
    <property type="entry name" value="Pyruvate:ferredoxin (Flavodoxin) oxidoreductase"/>
    <property type="match status" value="1"/>
</dbReference>
<dbReference type="PIRSF" id="PIRSF000159">
    <property type="entry name" value="NifJ"/>
    <property type="match status" value="1"/>
</dbReference>
<dbReference type="InterPro" id="IPR002869">
    <property type="entry name" value="Pyrv_flavodox_OxRed_cen"/>
</dbReference>
<dbReference type="PANTHER" id="PTHR32154">
    <property type="entry name" value="PYRUVATE-FLAVODOXIN OXIDOREDUCTASE-RELATED"/>
    <property type="match status" value="1"/>
</dbReference>
<reference evidence="15" key="1">
    <citation type="submission" date="2018-02" db="EMBL/GenBank/DDBJ databases">
        <authorList>
            <person name="Hausmann B."/>
        </authorList>
    </citation>
    <scope>NUCLEOTIDE SEQUENCE [LARGE SCALE GENOMIC DNA]</scope>
    <source>
        <strain evidence="15">Peat soil MAG SbF1</strain>
    </source>
</reference>
<evidence type="ECO:0000256" key="4">
    <source>
        <dbReference type="ARBA" id="ARBA00022723"/>
    </source>
</evidence>
<feature type="binding site" evidence="12">
    <location>
        <position position="840"/>
    </location>
    <ligand>
        <name>[4Fe-4S] cluster</name>
        <dbReference type="ChEBI" id="CHEBI:49883"/>
        <label>3</label>
    </ligand>
</feature>
<dbReference type="InterPro" id="IPR011766">
    <property type="entry name" value="TPP_enzyme_TPP-bd"/>
</dbReference>
<name>A0A2U3KA05_9FIRM</name>
<evidence type="ECO:0000256" key="3">
    <source>
        <dbReference type="ARBA" id="ARBA00022485"/>
    </source>
</evidence>
<dbReference type="Pfam" id="PF10371">
    <property type="entry name" value="EKR"/>
    <property type="match status" value="1"/>
</dbReference>
<feature type="binding site" evidence="12">
    <location>
        <position position="689"/>
    </location>
    <ligand>
        <name>[4Fe-4S] cluster</name>
        <dbReference type="ChEBI" id="CHEBI:49883"/>
        <label>1</label>
    </ligand>
</feature>
<dbReference type="FunFam" id="3.40.50.970:FF:000041">
    <property type="entry name" value="Pyruvate:ferredoxin (Flavodoxin) oxidoreductase"/>
    <property type="match status" value="1"/>
</dbReference>
<dbReference type="Gene3D" id="3.40.50.970">
    <property type="match status" value="2"/>
</dbReference>
<dbReference type="InterPro" id="IPR011895">
    <property type="entry name" value="Pyrv_flavodox_OxRed"/>
</dbReference>
<dbReference type="InterPro" id="IPR017896">
    <property type="entry name" value="4Fe4S_Fe-S-bd"/>
</dbReference>
<evidence type="ECO:0000256" key="1">
    <source>
        <dbReference type="ARBA" id="ARBA00009032"/>
    </source>
</evidence>
<dbReference type="FunFam" id="3.40.920.10:FF:000001">
    <property type="entry name" value="Pyruvate:ferredoxin (Flavodoxin) oxidoreductase"/>
    <property type="match status" value="1"/>
</dbReference>
<sequence length="1174" mass="128491">MSKEMKTMDGNQAAAIASYALTEVAAIFPITPSTPMAEGVDEWSAHGMKNLFGQPVKVAEMQSEAGAAGTLHGSLAAGALTTTYTASQGLLLMIPNMYKIAGELLPAVFHVTARAVAAHALSIFGDHQDVMACRQTGFALLASSSVQEAHDLAYTAHLCAIKSRVPFLHFFDGFRTSHEIQKIETIDAQDISKLVDWQALQTFRDHALTPEHPVARGTAQNPDIYFQGREVANPFYAAVPDIIENYLQEIKQITGREYHPFDYYGSPDAESVIVAMGSVCETIEETLDHLMTKGEKVGVIKVHLYRPFSAKYFLNALPKTVKKIAVLDRTKEPGSLAEPLYLDIVHLFNNSEIKPLIIGGRYGLGSKDTRPAQIIAVYENLKQAQPKDGFTIGITDDVTHTSLPEVDLVETTPSGTISCKFYGLGSDGTVGANKSAIKIIGDETPLYAQGYFSYDSKKSGGTTISHLRFGKKPIKSTYLVSHADYIACHNKSFIFNYDLLAGLKPNGAFVLNCPWKPEELDRELPATLRRYIANNKINFYIIDAINIASELGLGGRINMIMQAAFFKLANVIPVDEAVNYLKESISKTYGKKGQKIVDMNNAAVDRGIESLHKVVIPESWANAESEARPTVDEPAFIKNIQRPMARNEGDALPVSTFVGMEDGTFPVGSSAYEKRKIAVMVPEWQVDKCIQCNQCSLVCPHATIRPFLLSDEEQAKAPETFQTKKPLGKGLEGLHYRIQVNPLDCTGCGNCADVCPAPGKAIIMGQAEAQIDAQADNWYFACTVTEKKGLMDPKSVKGSQFLRPLFEFSGACPGCGETAYIKLITQLYGDRMMIANATGCSSIYGASAPSIPYTTNSEGKGPAWANSLFEDNAEYGYGMYLGAKQIRENLTNLVNQTLETPIPDNLKLAFREWLAGKDDGEASKTATEKIFAALKTVPESDKALVQAILAKKDFLIKRSQWMIGGDGWAYDIGYGGLDHVLASGDDINILVLDTEVYSNTGGQSSKSTPTAAVAKFAAAGKKIRKKDLGMMAMSYGYIYVAQIALGANMNQTLKALTEAENYKGPSLVIAYSPCINHGIKTGMGTSIAEEKKAVDAGYWHLYRHNPQLKAEGKNPFSLDSKEPSESFKDFILGEARYSQLISSFPDIADELFKEAEYHAKERYQTYKRLTEMSY</sequence>
<feature type="binding site" evidence="10">
    <location>
        <position position="64"/>
    </location>
    <ligand>
        <name>thiamine diphosphate</name>
        <dbReference type="ChEBI" id="CHEBI:58937"/>
    </ligand>
</feature>
<feature type="binding site" evidence="10">
    <location>
        <position position="817"/>
    </location>
    <ligand>
        <name>thiamine diphosphate</name>
        <dbReference type="ChEBI" id="CHEBI:58937"/>
    </ligand>
</feature>
<dbReference type="EMBL" id="OMOF01000071">
    <property type="protein sequence ID" value="SPF36473.1"/>
    <property type="molecule type" value="Genomic_DNA"/>
</dbReference>
<feature type="site" description="Important for catalytic activity" evidence="11">
    <location>
        <position position="114"/>
    </location>
</feature>
<feature type="binding site" evidence="12">
    <location>
        <position position="812"/>
    </location>
    <ligand>
        <name>[4Fe-4S] cluster</name>
        <dbReference type="ChEBI" id="CHEBI:49883"/>
        <label>3</label>
    </ligand>
</feature>
<dbReference type="GO" id="GO:0030976">
    <property type="term" value="F:thiamine pyrophosphate binding"/>
    <property type="evidence" value="ECO:0007669"/>
    <property type="project" value="InterPro"/>
</dbReference>
<feature type="binding site" evidence="12">
    <location>
        <position position="699"/>
    </location>
    <ligand>
        <name>[4Fe-4S] cluster</name>
        <dbReference type="ChEBI" id="CHEBI:49883"/>
        <label>2</label>
    </ligand>
</feature>
<organism evidence="14 15">
    <name type="scientific">Candidatus Desulfosporosinus infrequens</name>
    <dbReference type="NCBI Taxonomy" id="2043169"/>
    <lineage>
        <taxon>Bacteria</taxon>
        <taxon>Bacillati</taxon>
        <taxon>Bacillota</taxon>
        <taxon>Clostridia</taxon>
        <taxon>Eubacteriales</taxon>
        <taxon>Desulfitobacteriaceae</taxon>
        <taxon>Desulfosporosinus</taxon>
    </lineage>
</organism>
<keyword evidence="2 9" id="KW-0813">Transport</keyword>
<dbReference type="GO" id="GO:0022900">
    <property type="term" value="P:electron transport chain"/>
    <property type="evidence" value="ECO:0007669"/>
    <property type="project" value="InterPro"/>
</dbReference>
<feature type="binding site" evidence="10">
    <location>
        <begin position="994"/>
        <end position="999"/>
    </location>
    <ligand>
        <name>thiamine diphosphate</name>
        <dbReference type="ChEBI" id="CHEBI:58937"/>
    </ligand>
</feature>
<evidence type="ECO:0000256" key="12">
    <source>
        <dbReference type="PIRSR" id="PIRSR000159-50"/>
    </source>
</evidence>
<keyword evidence="3 12" id="KW-0004">4Fe-4S</keyword>
<dbReference type="GO" id="GO:0005506">
    <property type="term" value="F:iron ion binding"/>
    <property type="evidence" value="ECO:0007669"/>
    <property type="project" value="InterPro"/>
</dbReference>
<dbReference type="Pfam" id="PF02775">
    <property type="entry name" value="TPP_enzyme_C"/>
    <property type="match status" value="1"/>
</dbReference>
<feature type="domain" description="4Fe-4S ferredoxin-type" evidence="13">
    <location>
        <begin position="736"/>
        <end position="767"/>
    </location>
</feature>
<keyword evidence="7 12" id="KW-0408">Iron</keyword>
<keyword evidence="14" id="KW-0670">Pyruvate</keyword>
<dbReference type="AlphaFoldDB" id="A0A2U3KA05"/>
<dbReference type="Pfam" id="PF12838">
    <property type="entry name" value="Fer4_7"/>
    <property type="match status" value="1"/>
</dbReference>
<accession>A0A2U3KA05</accession>
<dbReference type="SUPFAM" id="SSF54862">
    <property type="entry name" value="4Fe-4S ferredoxins"/>
    <property type="match status" value="1"/>
</dbReference>
<dbReference type="SUPFAM" id="SSF53323">
    <property type="entry name" value="Pyruvate-ferredoxin oxidoreductase, PFOR, domain III"/>
    <property type="match status" value="1"/>
</dbReference>
<feature type="binding site" evidence="12">
    <location>
        <position position="751"/>
    </location>
    <ligand>
        <name>[4Fe-4S] cluster</name>
        <dbReference type="ChEBI" id="CHEBI:49883"/>
        <label>2</label>
    </ligand>
</feature>
<feature type="binding site" evidence="12">
    <location>
        <position position="695"/>
    </location>
    <ligand>
        <name>[4Fe-4S] cluster</name>
        <dbReference type="ChEBI" id="CHEBI:49883"/>
        <label>1</label>
    </ligand>
</feature>
<feature type="binding site" evidence="12">
    <location>
        <position position="692"/>
    </location>
    <ligand>
        <name>[4Fe-4S] cluster</name>
        <dbReference type="ChEBI" id="CHEBI:49883"/>
        <label>1</label>
    </ligand>
</feature>
<evidence type="ECO:0000256" key="8">
    <source>
        <dbReference type="ARBA" id="ARBA00023014"/>
    </source>
</evidence>
<feature type="site" description="Important for catalytic activity" evidence="11">
    <location>
        <position position="31"/>
    </location>
</feature>